<accession>A0ABQ9XIN4</accession>
<gene>
    <name evidence="1" type="ORF">BLNAU_12842</name>
</gene>
<sequence length="141" mass="15317">MIHFLAPVLFGNEPPFTHLPIHPIPSTISPTHNLNSRHFHSEPETVANGYNTSSNSPIPPDDVVVTSRVSVFELRLVQQVSALTPLLSPTLPIVETGWSISIDRALSGKLFTSLTIPVCPSTHFPSDPITPDSLCFSLLSN</sequence>
<evidence type="ECO:0000313" key="1">
    <source>
        <dbReference type="EMBL" id="KAK2952283.1"/>
    </source>
</evidence>
<evidence type="ECO:0000313" key="2">
    <source>
        <dbReference type="Proteomes" id="UP001281761"/>
    </source>
</evidence>
<dbReference type="EMBL" id="JARBJD010000106">
    <property type="protein sequence ID" value="KAK2952283.1"/>
    <property type="molecule type" value="Genomic_DNA"/>
</dbReference>
<reference evidence="1 2" key="1">
    <citation type="journal article" date="2022" name="bioRxiv">
        <title>Genomics of Preaxostyla Flagellates Illuminates Evolutionary Transitions and the Path Towards Mitochondrial Loss.</title>
        <authorList>
            <person name="Novak L.V.F."/>
            <person name="Treitli S.C."/>
            <person name="Pyrih J."/>
            <person name="Halakuc P."/>
            <person name="Pipaliya S.V."/>
            <person name="Vacek V."/>
            <person name="Brzon O."/>
            <person name="Soukal P."/>
            <person name="Eme L."/>
            <person name="Dacks J.B."/>
            <person name="Karnkowska A."/>
            <person name="Elias M."/>
            <person name="Hampl V."/>
        </authorList>
    </citation>
    <scope>NUCLEOTIDE SEQUENCE [LARGE SCALE GENOMIC DNA]</scope>
    <source>
        <strain evidence="1">NAU3</strain>
        <tissue evidence="1">Gut</tissue>
    </source>
</reference>
<proteinExistence type="predicted"/>
<name>A0ABQ9XIN4_9EUKA</name>
<comment type="caution">
    <text evidence="1">The sequence shown here is derived from an EMBL/GenBank/DDBJ whole genome shotgun (WGS) entry which is preliminary data.</text>
</comment>
<protein>
    <submittedName>
        <fullName evidence="1">Uncharacterized protein</fullName>
    </submittedName>
</protein>
<keyword evidence="2" id="KW-1185">Reference proteome</keyword>
<organism evidence="1 2">
    <name type="scientific">Blattamonas nauphoetae</name>
    <dbReference type="NCBI Taxonomy" id="2049346"/>
    <lineage>
        <taxon>Eukaryota</taxon>
        <taxon>Metamonada</taxon>
        <taxon>Preaxostyla</taxon>
        <taxon>Oxymonadida</taxon>
        <taxon>Blattamonas</taxon>
    </lineage>
</organism>
<dbReference type="Proteomes" id="UP001281761">
    <property type="component" value="Unassembled WGS sequence"/>
</dbReference>